<dbReference type="EMBL" id="JAUIQD010000003">
    <property type="protein sequence ID" value="KAK3357855.1"/>
    <property type="molecule type" value="Genomic_DNA"/>
</dbReference>
<keyword evidence="3 10" id="KW-0812">Transmembrane</keyword>
<evidence type="ECO:0000256" key="5">
    <source>
        <dbReference type="ARBA" id="ARBA00023026"/>
    </source>
</evidence>
<name>A0AAJ0HMY1_9PEZI</name>
<keyword evidence="5" id="KW-0843">Virulence</keyword>
<evidence type="ECO:0000256" key="7">
    <source>
        <dbReference type="ARBA" id="ARBA00023180"/>
    </source>
</evidence>
<evidence type="ECO:0000256" key="8">
    <source>
        <dbReference type="ARBA" id="ARBA00035112"/>
    </source>
</evidence>
<dbReference type="GO" id="GO:0016020">
    <property type="term" value="C:membrane"/>
    <property type="evidence" value="ECO:0007669"/>
    <property type="project" value="UniProtKB-SubCell"/>
</dbReference>
<feature type="transmembrane region" description="Helical" evidence="10">
    <location>
        <begin position="65"/>
        <end position="87"/>
    </location>
</feature>
<comment type="caution">
    <text evidence="11">The sequence shown here is derived from an EMBL/GenBank/DDBJ whole genome shotgun (WGS) entry which is preliminary data.</text>
</comment>
<evidence type="ECO:0000256" key="6">
    <source>
        <dbReference type="ARBA" id="ARBA00023136"/>
    </source>
</evidence>
<evidence type="ECO:0000256" key="2">
    <source>
        <dbReference type="ARBA" id="ARBA00004685"/>
    </source>
</evidence>
<reference evidence="11" key="2">
    <citation type="submission" date="2023-06" db="EMBL/GenBank/DDBJ databases">
        <authorList>
            <consortium name="Lawrence Berkeley National Laboratory"/>
            <person name="Haridas S."/>
            <person name="Hensen N."/>
            <person name="Bonometti L."/>
            <person name="Westerberg I."/>
            <person name="Brannstrom I.O."/>
            <person name="Guillou S."/>
            <person name="Cros-Aarteil S."/>
            <person name="Calhoun S."/>
            <person name="Kuo A."/>
            <person name="Mondo S."/>
            <person name="Pangilinan J."/>
            <person name="Riley R."/>
            <person name="Labutti K."/>
            <person name="Andreopoulos B."/>
            <person name="Lipzen A."/>
            <person name="Chen C."/>
            <person name="Yanf M."/>
            <person name="Daum C."/>
            <person name="Ng V."/>
            <person name="Clum A."/>
            <person name="Steindorff A."/>
            <person name="Ohm R."/>
            <person name="Martin F."/>
            <person name="Silar P."/>
            <person name="Natvig D."/>
            <person name="Lalanne C."/>
            <person name="Gautier V."/>
            <person name="Ament-Velasquez S.L."/>
            <person name="Kruys A."/>
            <person name="Hutchinson M.I."/>
            <person name="Powell A.J."/>
            <person name="Barry K."/>
            <person name="Miller A.N."/>
            <person name="Grigoriev I.V."/>
            <person name="Debuchy R."/>
            <person name="Gladieux P."/>
            <person name="Thoren M.H."/>
            <person name="Johannesson H."/>
        </authorList>
    </citation>
    <scope>NUCLEOTIDE SEQUENCE</scope>
    <source>
        <strain evidence="11">CBS 955.72</strain>
    </source>
</reference>
<reference evidence="11" key="1">
    <citation type="journal article" date="2023" name="Mol. Phylogenet. Evol.">
        <title>Genome-scale phylogeny and comparative genomics of the fungal order Sordariales.</title>
        <authorList>
            <person name="Hensen N."/>
            <person name="Bonometti L."/>
            <person name="Westerberg I."/>
            <person name="Brannstrom I.O."/>
            <person name="Guillou S."/>
            <person name="Cros-Aarteil S."/>
            <person name="Calhoun S."/>
            <person name="Haridas S."/>
            <person name="Kuo A."/>
            <person name="Mondo S."/>
            <person name="Pangilinan J."/>
            <person name="Riley R."/>
            <person name="LaButti K."/>
            <person name="Andreopoulos B."/>
            <person name="Lipzen A."/>
            <person name="Chen C."/>
            <person name="Yan M."/>
            <person name="Daum C."/>
            <person name="Ng V."/>
            <person name="Clum A."/>
            <person name="Steindorff A."/>
            <person name="Ohm R.A."/>
            <person name="Martin F."/>
            <person name="Silar P."/>
            <person name="Natvig D.O."/>
            <person name="Lalanne C."/>
            <person name="Gautier V."/>
            <person name="Ament-Velasquez S.L."/>
            <person name="Kruys A."/>
            <person name="Hutchinson M.I."/>
            <person name="Powell A.J."/>
            <person name="Barry K."/>
            <person name="Miller A.N."/>
            <person name="Grigoriev I.V."/>
            <person name="Debuchy R."/>
            <person name="Gladieux P."/>
            <person name="Hiltunen Thoren M."/>
            <person name="Johannesson H."/>
        </authorList>
    </citation>
    <scope>NUCLEOTIDE SEQUENCE</scope>
    <source>
        <strain evidence="11">CBS 955.72</strain>
    </source>
</reference>
<keyword evidence="6 10" id="KW-0472">Membrane</keyword>
<feature type="region of interest" description="Disordered" evidence="9">
    <location>
        <begin position="29"/>
        <end position="55"/>
    </location>
</feature>
<dbReference type="Proteomes" id="UP001275084">
    <property type="component" value="Unassembled WGS sequence"/>
</dbReference>
<evidence type="ECO:0000256" key="10">
    <source>
        <dbReference type="SAM" id="Phobius"/>
    </source>
</evidence>
<keyword evidence="4 10" id="KW-1133">Transmembrane helix</keyword>
<keyword evidence="12" id="KW-1185">Reference proteome</keyword>
<evidence type="ECO:0000256" key="4">
    <source>
        <dbReference type="ARBA" id="ARBA00022989"/>
    </source>
</evidence>
<evidence type="ECO:0000256" key="9">
    <source>
        <dbReference type="SAM" id="MobiDB-lite"/>
    </source>
</evidence>
<dbReference type="GO" id="GO:0043386">
    <property type="term" value="P:mycotoxin biosynthetic process"/>
    <property type="evidence" value="ECO:0007669"/>
    <property type="project" value="InterPro"/>
</dbReference>
<dbReference type="PANTHER" id="PTHR33365">
    <property type="entry name" value="YALI0B05434P"/>
    <property type="match status" value="1"/>
</dbReference>
<accession>A0AAJ0HMY1</accession>
<evidence type="ECO:0000313" key="12">
    <source>
        <dbReference type="Proteomes" id="UP001275084"/>
    </source>
</evidence>
<evidence type="ECO:0000256" key="3">
    <source>
        <dbReference type="ARBA" id="ARBA00022692"/>
    </source>
</evidence>
<keyword evidence="7" id="KW-0325">Glycoprotein</keyword>
<sequence length="324" mass="36324">MAPSRSSSAADSRQSFQVEHKMLLSAYDRLEDDKSNNSDEPEWAAGRTVSQRARKAIPRPSSARGWILLALTVAAASGLGAAMGWLAKRCTVSQCVRMTSSYSPLLPAVEYSDLQFEAELGAQNGYKGHPRPELDKLWDRIGRIHPISMPAEYLGVLNKTGSGIPYAEEDGGGIMVEIEVFHQLHCLNFLRKVIYADYYSRPENMPLEFLVGDTLFFNHIDHCIDFLRQFLMCASDVTPVTSNWVLTHHSPHPDFNTMHKCRNFDALLGWVEEHDNGGVPRQTPNPSWRPAPSVDKTVLDYEPGFPVPYHGPSVNDSDRWTHNS</sequence>
<comment type="similarity">
    <text evidence="8">Belongs to the ustYa family.</text>
</comment>
<dbReference type="Pfam" id="PF11807">
    <property type="entry name" value="UstYa"/>
    <property type="match status" value="1"/>
</dbReference>
<dbReference type="PANTHER" id="PTHR33365:SF4">
    <property type="entry name" value="CYCLOCHLOROTINE BIOSYNTHESIS PROTEIN O"/>
    <property type="match status" value="1"/>
</dbReference>
<dbReference type="InterPro" id="IPR021765">
    <property type="entry name" value="UstYa-like"/>
</dbReference>
<organism evidence="11 12">
    <name type="scientific">Lasiosphaeria hispida</name>
    <dbReference type="NCBI Taxonomy" id="260671"/>
    <lineage>
        <taxon>Eukaryota</taxon>
        <taxon>Fungi</taxon>
        <taxon>Dikarya</taxon>
        <taxon>Ascomycota</taxon>
        <taxon>Pezizomycotina</taxon>
        <taxon>Sordariomycetes</taxon>
        <taxon>Sordariomycetidae</taxon>
        <taxon>Sordariales</taxon>
        <taxon>Lasiosphaeriaceae</taxon>
        <taxon>Lasiosphaeria</taxon>
    </lineage>
</organism>
<protein>
    <recommendedName>
        <fullName evidence="13">Tat pathway signal sequence</fullName>
    </recommendedName>
</protein>
<dbReference type="AlphaFoldDB" id="A0AAJ0HMY1"/>
<evidence type="ECO:0000313" key="11">
    <source>
        <dbReference type="EMBL" id="KAK3357855.1"/>
    </source>
</evidence>
<evidence type="ECO:0008006" key="13">
    <source>
        <dbReference type="Google" id="ProtNLM"/>
    </source>
</evidence>
<gene>
    <name evidence="11" type="ORF">B0T25DRAFT_579859</name>
</gene>
<proteinExistence type="inferred from homology"/>
<comment type="pathway">
    <text evidence="2">Mycotoxin biosynthesis.</text>
</comment>
<evidence type="ECO:0000256" key="1">
    <source>
        <dbReference type="ARBA" id="ARBA00004167"/>
    </source>
</evidence>
<comment type="subcellular location">
    <subcellularLocation>
        <location evidence="1">Membrane</location>
        <topology evidence="1">Single-pass membrane protein</topology>
    </subcellularLocation>
</comment>